<dbReference type="Proteomes" id="UP000179642">
    <property type="component" value="Unassembled WGS sequence"/>
</dbReference>
<protein>
    <submittedName>
        <fullName evidence="2">Uncharacterized protein</fullName>
    </submittedName>
</protein>
<gene>
    <name evidence="2" type="ORF">BIV23_16395</name>
</gene>
<reference evidence="2 3" key="1">
    <citation type="submission" date="2016-10" db="EMBL/GenBank/DDBJ databases">
        <title>Genome sequence of Streptomyces sp. MUSC 1.</title>
        <authorList>
            <person name="Lee L.-H."/>
            <person name="Ser H.-L."/>
            <person name="Law J.W.-F."/>
        </authorList>
    </citation>
    <scope>NUCLEOTIDE SEQUENCE [LARGE SCALE GENOMIC DNA]</scope>
    <source>
        <strain evidence="2 3">MUSC 1</strain>
    </source>
</reference>
<evidence type="ECO:0000313" key="2">
    <source>
        <dbReference type="EMBL" id="OIK04629.1"/>
    </source>
</evidence>
<evidence type="ECO:0000313" key="3">
    <source>
        <dbReference type="Proteomes" id="UP000179642"/>
    </source>
</evidence>
<accession>A0A1S2QEQ3</accession>
<sequence>MDAGPGSFAELQRHTEQARLTALRISTMPADHSADPRTAACTLDRPYPPIPAPRVHRTR</sequence>
<comment type="caution">
    <text evidence="2">The sequence shown here is derived from an EMBL/GenBank/DDBJ whole genome shotgun (WGS) entry which is preliminary data.</text>
</comment>
<name>A0A1S2QEQ3_9ACTN</name>
<dbReference type="AlphaFoldDB" id="A0A1S2QEQ3"/>
<dbReference type="EMBL" id="MLYO01000026">
    <property type="protein sequence ID" value="OIK04629.1"/>
    <property type="molecule type" value="Genomic_DNA"/>
</dbReference>
<organism evidence="2 3">
    <name type="scientific">Streptomyces monashensis</name>
    <dbReference type="NCBI Taxonomy" id="1678012"/>
    <lineage>
        <taxon>Bacteria</taxon>
        <taxon>Bacillati</taxon>
        <taxon>Actinomycetota</taxon>
        <taxon>Actinomycetes</taxon>
        <taxon>Kitasatosporales</taxon>
        <taxon>Streptomycetaceae</taxon>
        <taxon>Streptomyces</taxon>
    </lineage>
</organism>
<feature type="region of interest" description="Disordered" evidence="1">
    <location>
        <begin position="27"/>
        <end position="59"/>
    </location>
</feature>
<proteinExistence type="predicted"/>
<evidence type="ECO:0000256" key="1">
    <source>
        <dbReference type="SAM" id="MobiDB-lite"/>
    </source>
</evidence>
<keyword evidence="3" id="KW-1185">Reference proteome</keyword>